<name>A0A7K1FTI1_9ACTN</name>
<dbReference type="EMBL" id="WLYK01000008">
    <property type="protein sequence ID" value="MTD16104.1"/>
    <property type="molecule type" value="Genomic_DNA"/>
</dbReference>
<keyword evidence="4" id="KW-1185">Reference proteome</keyword>
<protein>
    <submittedName>
        <fullName evidence="3">DUF427 domain-containing protein</fullName>
    </submittedName>
</protein>
<dbReference type="Pfam" id="PF04248">
    <property type="entry name" value="NTP_transf_9"/>
    <property type="match status" value="1"/>
</dbReference>
<sequence length="164" mass="17750">MRPRPLPAGPGQESVWDYPRPPRIDPSPLEVTVRAGGKELARTSAAVRVLETSHPPNWYLPADAVAPRALTRSAVRGTVCEWKGLATYWDVRIPDGVLEAAAWSYEDPTPGFRSIAGMVSWYPALVECTVGGERVQPQDGGFYGGWITADVVGPFKGSPGSFGW</sequence>
<proteinExistence type="predicted"/>
<dbReference type="Proteomes" id="UP000460221">
    <property type="component" value="Unassembled WGS sequence"/>
</dbReference>
<dbReference type="PANTHER" id="PTHR43058:SF1">
    <property type="entry name" value="DUF427 DOMAIN-CONTAINING PROTEIN"/>
    <property type="match status" value="1"/>
</dbReference>
<accession>A0A7K1FTI1</accession>
<dbReference type="InterPro" id="IPR038694">
    <property type="entry name" value="DUF427_sf"/>
</dbReference>
<comment type="caution">
    <text evidence="3">The sequence shown here is derived from an EMBL/GenBank/DDBJ whole genome shotgun (WGS) entry which is preliminary data.</text>
</comment>
<gene>
    <name evidence="3" type="ORF">GIS00_19380</name>
</gene>
<evidence type="ECO:0000313" key="3">
    <source>
        <dbReference type="EMBL" id="MTD16104.1"/>
    </source>
</evidence>
<feature type="domain" description="DUF427" evidence="2">
    <location>
        <begin position="31"/>
        <end position="123"/>
    </location>
</feature>
<organism evidence="3 4">
    <name type="scientific">Nakamurella alba</name>
    <dbReference type="NCBI Taxonomy" id="2665158"/>
    <lineage>
        <taxon>Bacteria</taxon>
        <taxon>Bacillati</taxon>
        <taxon>Actinomycetota</taxon>
        <taxon>Actinomycetes</taxon>
        <taxon>Nakamurellales</taxon>
        <taxon>Nakamurellaceae</taxon>
        <taxon>Nakamurella</taxon>
    </lineage>
</organism>
<dbReference type="AlphaFoldDB" id="A0A7K1FTI1"/>
<dbReference type="RefSeq" id="WP_154770073.1">
    <property type="nucleotide sequence ID" value="NZ_WLYK01000008.1"/>
</dbReference>
<evidence type="ECO:0000313" key="4">
    <source>
        <dbReference type="Proteomes" id="UP000460221"/>
    </source>
</evidence>
<feature type="region of interest" description="Disordered" evidence="1">
    <location>
        <begin position="1"/>
        <end position="23"/>
    </location>
</feature>
<dbReference type="InterPro" id="IPR007361">
    <property type="entry name" value="DUF427"/>
</dbReference>
<evidence type="ECO:0000259" key="2">
    <source>
        <dbReference type="Pfam" id="PF04248"/>
    </source>
</evidence>
<reference evidence="3 4" key="1">
    <citation type="submission" date="2019-11" db="EMBL/GenBank/DDBJ databases">
        <authorList>
            <person name="Jiang L.-Q."/>
        </authorList>
    </citation>
    <scope>NUCLEOTIDE SEQUENCE [LARGE SCALE GENOMIC DNA]</scope>
    <source>
        <strain evidence="3 4">YIM 132087</strain>
    </source>
</reference>
<evidence type="ECO:0000256" key="1">
    <source>
        <dbReference type="SAM" id="MobiDB-lite"/>
    </source>
</evidence>
<dbReference type="Gene3D" id="2.170.150.40">
    <property type="entry name" value="Domain of unknown function (DUF427)"/>
    <property type="match status" value="1"/>
</dbReference>
<dbReference type="PANTHER" id="PTHR43058">
    <property type="entry name" value="SLR0655 PROTEIN"/>
    <property type="match status" value="1"/>
</dbReference>